<dbReference type="SUPFAM" id="SSF47413">
    <property type="entry name" value="lambda repressor-like DNA-binding domains"/>
    <property type="match status" value="1"/>
</dbReference>
<reference evidence="5 6" key="1">
    <citation type="submission" date="2018-02" db="EMBL/GenBank/DDBJ databases">
        <authorList>
            <person name="Machado R.A."/>
        </authorList>
    </citation>
    <scope>NUCLEOTIDE SEQUENCE [LARGE SCALE GENOMIC DNA]</scope>
    <source>
        <strain evidence="5 6">T327</strain>
    </source>
</reference>
<accession>A0ABX0GLB2</accession>
<protein>
    <submittedName>
        <fullName evidence="5">Transcriptional regulator</fullName>
    </submittedName>
</protein>
<sequence length="98" mass="11268">MEENMFQELLSGVKEMVAIENGEYQPKPEHVHCHAIPNVKSIRKSFGMKQPEFAEVLGVTTRQVRSWEQNQRVPSGAALKMLFLIERNPNIVDTFRSL</sequence>
<organism evidence="5 6">
    <name type="scientific">Photorhabdus tasmaniensis</name>
    <dbReference type="NCBI Taxonomy" id="1004159"/>
    <lineage>
        <taxon>Bacteria</taxon>
        <taxon>Pseudomonadati</taxon>
        <taxon>Pseudomonadota</taxon>
        <taxon>Gammaproteobacteria</taxon>
        <taxon>Enterobacterales</taxon>
        <taxon>Morganellaceae</taxon>
        <taxon>Photorhabdus</taxon>
    </lineage>
</organism>
<dbReference type="InterPro" id="IPR001387">
    <property type="entry name" value="Cro/C1-type_HTH"/>
</dbReference>
<dbReference type="InterPro" id="IPR010982">
    <property type="entry name" value="Lambda_DNA-bd_dom_sf"/>
</dbReference>
<dbReference type="Proteomes" id="UP000697802">
    <property type="component" value="Unassembled WGS sequence"/>
</dbReference>
<evidence type="ECO:0000313" key="5">
    <source>
        <dbReference type="EMBL" id="NHB89639.1"/>
    </source>
</evidence>
<gene>
    <name evidence="5" type="ORF">C5471_18820</name>
</gene>
<dbReference type="Gene3D" id="1.10.260.40">
    <property type="entry name" value="lambda repressor-like DNA-binding domains"/>
    <property type="match status" value="1"/>
</dbReference>
<evidence type="ECO:0000256" key="1">
    <source>
        <dbReference type="ARBA" id="ARBA00023015"/>
    </source>
</evidence>
<dbReference type="PROSITE" id="PS50943">
    <property type="entry name" value="HTH_CROC1"/>
    <property type="match status" value="1"/>
</dbReference>
<dbReference type="EMBL" id="PUJU01000050">
    <property type="protein sequence ID" value="NHB89639.1"/>
    <property type="molecule type" value="Genomic_DNA"/>
</dbReference>
<name>A0ABX0GLB2_9GAMM</name>
<evidence type="ECO:0000256" key="2">
    <source>
        <dbReference type="ARBA" id="ARBA00023125"/>
    </source>
</evidence>
<keyword evidence="3" id="KW-0804">Transcription</keyword>
<dbReference type="InterPro" id="IPR052359">
    <property type="entry name" value="HTH-type_reg/antitoxin"/>
</dbReference>
<evidence type="ECO:0000256" key="3">
    <source>
        <dbReference type="ARBA" id="ARBA00023163"/>
    </source>
</evidence>
<comment type="caution">
    <text evidence="5">The sequence shown here is derived from an EMBL/GenBank/DDBJ whole genome shotgun (WGS) entry which is preliminary data.</text>
</comment>
<dbReference type="NCBIfam" id="NF041265">
    <property type="entry name" value="NadS"/>
    <property type="match status" value="1"/>
</dbReference>
<evidence type="ECO:0000259" key="4">
    <source>
        <dbReference type="PROSITE" id="PS50943"/>
    </source>
</evidence>
<keyword evidence="6" id="KW-1185">Reference proteome</keyword>
<dbReference type="RefSeq" id="WP_133813065.1">
    <property type="nucleotide sequence ID" value="NZ_CAWPIF010000050.1"/>
</dbReference>
<dbReference type="PANTHER" id="PTHR36511:SF3">
    <property type="entry name" value="ANTITOXIN HIGA-2"/>
    <property type="match status" value="1"/>
</dbReference>
<evidence type="ECO:0000313" key="6">
    <source>
        <dbReference type="Proteomes" id="UP000697802"/>
    </source>
</evidence>
<dbReference type="PANTHER" id="PTHR36511">
    <property type="entry name" value="MERR FAMILY BACTERIAL REGULATORY PROTEIN"/>
    <property type="match status" value="1"/>
</dbReference>
<dbReference type="CDD" id="cd00093">
    <property type="entry name" value="HTH_XRE"/>
    <property type="match status" value="1"/>
</dbReference>
<feature type="domain" description="HTH cro/C1-type" evidence="4">
    <location>
        <begin position="39"/>
        <end position="82"/>
    </location>
</feature>
<keyword evidence="1" id="KW-0805">Transcription regulation</keyword>
<dbReference type="InterPro" id="IPR047761">
    <property type="entry name" value="NadS-like"/>
</dbReference>
<proteinExistence type="predicted"/>
<dbReference type="Pfam" id="PF01381">
    <property type="entry name" value="HTH_3"/>
    <property type="match status" value="1"/>
</dbReference>
<keyword evidence="2" id="KW-0238">DNA-binding</keyword>